<feature type="non-terminal residue" evidence="2">
    <location>
        <position position="1"/>
    </location>
</feature>
<proteinExistence type="predicted"/>
<reference evidence="2" key="1">
    <citation type="submission" date="2020-11" db="EMBL/GenBank/DDBJ databases">
        <authorList>
            <person name="Whitehead M."/>
        </authorList>
    </citation>
    <scope>NUCLEOTIDE SEQUENCE</scope>
    <source>
        <strain evidence="2">EGII</strain>
    </source>
</reference>
<feature type="region of interest" description="Disordered" evidence="1">
    <location>
        <begin position="1"/>
        <end position="34"/>
    </location>
</feature>
<evidence type="ECO:0000256" key="1">
    <source>
        <dbReference type="SAM" id="MobiDB-lite"/>
    </source>
</evidence>
<comment type="caution">
    <text evidence="2">The sequence shown here is derived from an EMBL/GenBank/DDBJ whole genome shotgun (WGS) entry which is preliminary data.</text>
</comment>
<dbReference type="Proteomes" id="UP000606786">
    <property type="component" value="Unassembled WGS sequence"/>
</dbReference>
<accession>A0A811UTT5</accession>
<name>A0A811UTT5_CERCA</name>
<gene>
    <name evidence="2" type="ORF">CCAP1982_LOCUS9644</name>
</gene>
<evidence type="ECO:0000313" key="3">
    <source>
        <dbReference type="Proteomes" id="UP000606786"/>
    </source>
</evidence>
<sequence length="58" mass="6476">GYGNNNERAPTQARDENGVSGRVRRSKVARSNPKWYKPAHEAALPRHFNIDSPCGVRS</sequence>
<evidence type="ECO:0000313" key="2">
    <source>
        <dbReference type="EMBL" id="CAD7001146.1"/>
    </source>
</evidence>
<dbReference type="AlphaFoldDB" id="A0A811UTT5"/>
<protein>
    <submittedName>
        <fullName evidence="2">(Mediterranean fruit fly) hypothetical protein</fullName>
    </submittedName>
</protein>
<organism evidence="2 3">
    <name type="scientific">Ceratitis capitata</name>
    <name type="common">Mediterranean fruit fly</name>
    <name type="synonym">Tephritis capitata</name>
    <dbReference type="NCBI Taxonomy" id="7213"/>
    <lineage>
        <taxon>Eukaryota</taxon>
        <taxon>Metazoa</taxon>
        <taxon>Ecdysozoa</taxon>
        <taxon>Arthropoda</taxon>
        <taxon>Hexapoda</taxon>
        <taxon>Insecta</taxon>
        <taxon>Pterygota</taxon>
        <taxon>Neoptera</taxon>
        <taxon>Endopterygota</taxon>
        <taxon>Diptera</taxon>
        <taxon>Brachycera</taxon>
        <taxon>Muscomorpha</taxon>
        <taxon>Tephritoidea</taxon>
        <taxon>Tephritidae</taxon>
        <taxon>Ceratitis</taxon>
        <taxon>Ceratitis</taxon>
    </lineage>
</organism>
<keyword evidence="3" id="KW-1185">Reference proteome</keyword>
<dbReference type="EMBL" id="CAJHJT010000023">
    <property type="protein sequence ID" value="CAD7001146.1"/>
    <property type="molecule type" value="Genomic_DNA"/>
</dbReference>